<dbReference type="AlphaFoldDB" id="A0AAV9RD94"/>
<feature type="compositionally biased region" description="Low complexity" evidence="8">
    <location>
        <begin position="122"/>
        <end position="137"/>
    </location>
</feature>
<evidence type="ECO:0000259" key="9">
    <source>
        <dbReference type="PROSITE" id="PS50157"/>
    </source>
</evidence>
<feature type="domain" description="C2H2-type" evidence="9">
    <location>
        <begin position="353"/>
        <end position="375"/>
    </location>
</feature>
<feature type="compositionally biased region" description="Low complexity" evidence="8">
    <location>
        <begin position="145"/>
        <end position="156"/>
    </location>
</feature>
<evidence type="ECO:0000256" key="5">
    <source>
        <dbReference type="ARBA" id="ARBA00022833"/>
    </source>
</evidence>
<dbReference type="PANTHER" id="PTHR23235:SF120">
    <property type="entry name" value="KRUPPEL-LIKE FACTOR 15"/>
    <property type="match status" value="1"/>
</dbReference>
<dbReference type="FunFam" id="3.30.160.60:FF:000018">
    <property type="entry name" value="Krueppel-like factor 15"/>
    <property type="match status" value="1"/>
</dbReference>
<dbReference type="GO" id="GO:0000978">
    <property type="term" value="F:RNA polymerase II cis-regulatory region sequence-specific DNA binding"/>
    <property type="evidence" value="ECO:0007669"/>
    <property type="project" value="TreeGrafter"/>
</dbReference>
<dbReference type="Proteomes" id="UP001311232">
    <property type="component" value="Unassembled WGS sequence"/>
</dbReference>
<dbReference type="GO" id="GO:0005634">
    <property type="term" value="C:nucleus"/>
    <property type="evidence" value="ECO:0007669"/>
    <property type="project" value="UniProtKB-SubCell"/>
</dbReference>
<name>A0AAV9RD94_9TELE</name>
<dbReference type="InterPro" id="IPR036236">
    <property type="entry name" value="Znf_C2H2_sf"/>
</dbReference>
<keyword evidence="2" id="KW-0479">Metal-binding</keyword>
<dbReference type="GO" id="GO:0008270">
    <property type="term" value="F:zinc ion binding"/>
    <property type="evidence" value="ECO:0007669"/>
    <property type="project" value="UniProtKB-KW"/>
</dbReference>
<evidence type="ECO:0000256" key="3">
    <source>
        <dbReference type="ARBA" id="ARBA00022737"/>
    </source>
</evidence>
<evidence type="ECO:0000256" key="7">
    <source>
        <dbReference type="PROSITE-ProRule" id="PRU00042"/>
    </source>
</evidence>
<keyword evidence="3" id="KW-0677">Repeat</keyword>
<organism evidence="10 11">
    <name type="scientific">Crenichthys baileyi</name>
    <name type="common">White River springfish</name>
    <dbReference type="NCBI Taxonomy" id="28760"/>
    <lineage>
        <taxon>Eukaryota</taxon>
        <taxon>Metazoa</taxon>
        <taxon>Chordata</taxon>
        <taxon>Craniata</taxon>
        <taxon>Vertebrata</taxon>
        <taxon>Euteleostomi</taxon>
        <taxon>Actinopterygii</taxon>
        <taxon>Neopterygii</taxon>
        <taxon>Teleostei</taxon>
        <taxon>Neoteleostei</taxon>
        <taxon>Acanthomorphata</taxon>
        <taxon>Ovalentaria</taxon>
        <taxon>Atherinomorphae</taxon>
        <taxon>Cyprinodontiformes</taxon>
        <taxon>Goodeidae</taxon>
        <taxon>Crenichthys</taxon>
    </lineage>
</organism>
<dbReference type="EMBL" id="JAHHUM010002049">
    <property type="protein sequence ID" value="KAK5606815.1"/>
    <property type="molecule type" value="Genomic_DNA"/>
</dbReference>
<dbReference type="SMART" id="SM00355">
    <property type="entry name" value="ZnF_C2H2"/>
    <property type="match status" value="3"/>
</dbReference>
<proteinExistence type="predicted"/>
<dbReference type="PROSITE" id="PS50157">
    <property type="entry name" value="ZINC_FINGER_C2H2_2"/>
    <property type="match status" value="3"/>
</dbReference>
<keyword evidence="6" id="KW-0539">Nucleus</keyword>
<dbReference type="FunFam" id="3.30.160.60:FF:000021">
    <property type="entry name" value="Basic krueppel-like factor 3"/>
    <property type="match status" value="1"/>
</dbReference>
<dbReference type="SUPFAM" id="SSF57667">
    <property type="entry name" value="beta-beta-alpha zinc fingers"/>
    <property type="match status" value="2"/>
</dbReference>
<keyword evidence="5" id="KW-0862">Zinc</keyword>
<keyword evidence="11" id="KW-1185">Reference proteome</keyword>
<gene>
    <name evidence="10" type="ORF">CRENBAI_015239</name>
</gene>
<evidence type="ECO:0000313" key="11">
    <source>
        <dbReference type="Proteomes" id="UP001311232"/>
    </source>
</evidence>
<dbReference type="PANTHER" id="PTHR23235">
    <property type="entry name" value="KRUEPPEL-LIKE TRANSCRIPTION FACTOR"/>
    <property type="match status" value="1"/>
</dbReference>
<evidence type="ECO:0000256" key="1">
    <source>
        <dbReference type="ARBA" id="ARBA00004123"/>
    </source>
</evidence>
<dbReference type="FunFam" id="3.30.160.60:FF:000091">
    <property type="entry name" value="Putative Krueppel-like factor 12"/>
    <property type="match status" value="1"/>
</dbReference>
<evidence type="ECO:0000256" key="8">
    <source>
        <dbReference type="SAM" id="MobiDB-lite"/>
    </source>
</evidence>
<dbReference type="Gene3D" id="3.30.160.60">
    <property type="entry name" value="Classic Zinc Finger"/>
    <property type="match status" value="3"/>
</dbReference>
<dbReference type="GO" id="GO:0000981">
    <property type="term" value="F:DNA-binding transcription factor activity, RNA polymerase II-specific"/>
    <property type="evidence" value="ECO:0007669"/>
    <property type="project" value="TreeGrafter"/>
</dbReference>
<reference evidence="10 11" key="1">
    <citation type="submission" date="2021-06" db="EMBL/GenBank/DDBJ databases">
        <authorList>
            <person name="Palmer J.M."/>
        </authorList>
    </citation>
    <scope>NUCLEOTIDE SEQUENCE [LARGE SCALE GENOMIC DNA]</scope>
    <source>
        <strain evidence="10 11">MEX-2019</strain>
        <tissue evidence="10">Muscle</tissue>
    </source>
</reference>
<dbReference type="InterPro" id="IPR013087">
    <property type="entry name" value="Znf_C2H2_type"/>
</dbReference>
<feature type="domain" description="C2H2-type" evidence="9">
    <location>
        <begin position="293"/>
        <end position="322"/>
    </location>
</feature>
<evidence type="ECO:0000256" key="6">
    <source>
        <dbReference type="ARBA" id="ARBA00023242"/>
    </source>
</evidence>
<dbReference type="Pfam" id="PF00096">
    <property type="entry name" value="zf-C2H2"/>
    <property type="match status" value="3"/>
</dbReference>
<evidence type="ECO:0000313" key="10">
    <source>
        <dbReference type="EMBL" id="KAK5606815.1"/>
    </source>
</evidence>
<feature type="domain" description="C2H2-type" evidence="9">
    <location>
        <begin position="323"/>
        <end position="352"/>
    </location>
</feature>
<protein>
    <recommendedName>
        <fullName evidence="9">C2H2-type domain-containing protein</fullName>
    </recommendedName>
</protein>
<evidence type="ECO:0000256" key="2">
    <source>
        <dbReference type="ARBA" id="ARBA00022723"/>
    </source>
</evidence>
<sequence length="378" mass="41884">MLSKGRGFTLHVHTLPDPASEQPCLSLVCSPSGTSVCVSVFMCMSGHDGWNLASAAMLMYDYPPKTNMETSFYPSSVTTPETYGVIFPHPSAFYRVPMQAFAPCNPTQTQQEPVDLSVSKRSSSTSSRSSTSPASPLASPPSSPSPTYSPASRASPSTPPPTHTMSYPPMVIQSSRVMVSPLVLPLPLMYPSPIHLHPSIIVSPQVPSEEGHPPNKYVHSAMHGEIHDLHKSIKTESQCDLSQDALNNHEIVSCVNKIPQEYKLTNPSVIVRTGSKHPLPAESPDTLKKRRIHRCDFSGCNKVYTKSSHLKAHRRTHTGEKPYKCVWEGCTWKFARSDELTRHFRKHTGVKPFQCPDCERSFSRSDHLALHKKRHLLV</sequence>
<feature type="region of interest" description="Disordered" evidence="8">
    <location>
        <begin position="104"/>
        <end position="167"/>
    </location>
</feature>
<evidence type="ECO:0000256" key="4">
    <source>
        <dbReference type="ARBA" id="ARBA00022771"/>
    </source>
</evidence>
<accession>A0AAV9RD94</accession>
<comment type="subcellular location">
    <subcellularLocation>
        <location evidence="1">Nucleus</location>
    </subcellularLocation>
</comment>
<keyword evidence="4 7" id="KW-0863">Zinc-finger</keyword>
<comment type="caution">
    <text evidence="10">The sequence shown here is derived from an EMBL/GenBank/DDBJ whole genome shotgun (WGS) entry which is preliminary data.</text>
</comment>
<dbReference type="CDD" id="cd21577">
    <property type="entry name" value="KLF3_N"/>
    <property type="match status" value="1"/>
</dbReference>
<dbReference type="PROSITE" id="PS00028">
    <property type="entry name" value="ZINC_FINGER_C2H2_1"/>
    <property type="match status" value="3"/>
</dbReference>